<dbReference type="AlphaFoldDB" id="C7Q2U9"/>
<dbReference type="OrthoDB" id="4570418at2"/>
<dbReference type="RefSeq" id="WP_012787134.1">
    <property type="nucleotide sequence ID" value="NC_013131.1"/>
</dbReference>
<keyword evidence="2" id="KW-1185">Reference proteome</keyword>
<sequence>MNYSATARLTCLLKESANNPSILPPGVGPDVHTVLVENGELRDALAVAVELLDRLADNDGCEYDHNDDCQMHNLHQRPCPHPLARQIVAAWRKVELERIERVSALDDDLDEVANPC</sequence>
<dbReference type="InParanoid" id="C7Q2U9"/>
<organism evidence="1 2">
    <name type="scientific">Catenulispora acidiphila (strain DSM 44928 / JCM 14897 / NBRC 102108 / NRRL B-24433 / ID139908)</name>
    <dbReference type="NCBI Taxonomy" id="479433"/>
    <lineage>
        <taxon>Bacteria</taxon>
        <taxon>Bacillati</taxon>
        <taxon>Actinomycetota</taxon>
        <taxon>Actinomycetes</taxon>
        <taxon>Catenulisporales</taxon>
        <taxon>Catenulisporaceae</taxon>
        <taxon>Catenulispora</taxon>
    </lineage>
</organism>
<protein>
    <submittedName>
        <fullName evidence="1">Uncharacterized protein</fullName>
    </submittedName>
</protein>
<reference evidence="1 2" key="1">
    <citation type="journal article" date="2009" name="Stand. Genomic Sci.">
        <title>Complete genome sequence of Catenulispora acidiphila type strain (ID 139908).</title>
        <authorList>
            <person name="Copeland A."/>
            <person name="Lapidus A."/>
            <person name="Glavina Del Rio T."/>
            <person name="Nolan M."/>
            <person name="Lucas S."/>
            <person name="Chen F."/>
            <person name="Tice H."/>
            <person name="Cheng J.F."/>
            <person name="Bruce D."/>
            <person name="Goodwin L."/>
            <person name="Pitluck S."/>
            <person name="Mikhailova N."/>
            <person name="Pati A."/>
            <person name="Ivanova N."/>
            <person name="Mavromatis K."/>
            <person name="Chen A."/>
            <person name="Palaniappan K."/>
            <person name="Chain P."/>
            <person name="Land M."/>
            <person name="Hauser L."/>
            <person name="Chang Y.J."/>
            <person name="Jeffries C.D."/>
            <person name="Chertkov O."/>
            <person name="Brettin T."/>
            <person name="Detter J.C."/>
            <person name="Han C."/>
            <person name="Ali Z."/>
            <person name="Tindall B.J."/>
            <person name="Goker M."/>
            <person name="Bristow J."/>
            <person name="Eisen J.A."/>
            <person name="Markowitz V."/>
            <person name="Hugenholtz P."/>
            <person name="Kyrpides N.C."/>
            <person name="Klenk H.P."/>
        </authorList>
    </citation>
    <scope>NUCLEOTIDE SEQUENCE [LARGE SCALE GENOMIC DNA]</scope>
    <source>
        <strain evidence="2">DSM 44928 / JCM 14897 / NBRC 102108 / NRRL B-24433 / ID139908</strain>
    </source>
</reference>
<dbReference type="HOGENOM" id="CLU_2092388_0_0_11"/>
<proteinExistence type="predicted"/>
<dbReference type="Proteomes" id="UP000000851">
    <property type="component" value="Chromosome"/>
</dbReference>
<name>C7Q2U9_CATAD</name>
<dbReference type="STRING" id="479433.Caci_2932"/>
<dbReference type="KEGG" id="cai:Caci_2932"/>
<dbReference type="EMBL" id="CP001700">
    <property type="protein sequence ID" value="ACU71841.1"/>
    <property type="molecule type" value="Genomic_DNA"/>
</dbReference>
<evidence type="ECO:0000313" key="2">
    <source>
        <dbReference type="Proteomes" id="UP000000851"/>
    </source>
</evidence>
<accession>C7Q2U9</accession>
<evidence type="ECO:0000313" key="1">
    <source>
        <dbReference type="EMBL" id="ACU71841.1"/>
    </source>
</evidence>
<gene>
    <name evidence="1" type="ordered locus">Caci_2932</name>
</gene>